<accession>A0A5A7P9A4</accession>
<gene>
    <name evidence="2" type="ORF">STAS_05229</name>
</gene>
<name>A0A5A7P9A4_STRAF</name>
<reference evidence="3" key="1">
    <citation type="journal article" date="2019" name="Curr. Biol.">
        <title>Genome Sequence of Striga asiatica Provides Insight into the Evolution of Plant Parasitism.</title>
        <authorList>
            <person name="Yoshida S."/>
            <person name="Kim S."/>
            <person name="Wafula E.K."/>
            <person name="Tanskanen J."/>
            <person name="Kim Y.M."/>
            <person name="Honaas L."/>
            <person name="Yang Z."/>
            <person name="Spallek T."/>
            <person name="Conn C.E."/>
            <person name="Ichihashi Y."/>
            <person name="Cheong K."/>
            <person name="Cui S."/>
            <person name="Der J.P."/>
            <person name="Gundlach H."/>
            <person name="Jiao Y."/>
            <person name="Hori C."/>
            <person name="Ishida J.K."/>
            <person name="Kasahara H."/>
            <person name="Kiba T."/>
            <person name="Kim M.S."/>
            <person name="Koo N."/>
            <person name="Laohavisit A."/>
            <person name="Lee Y.H."/>
            <person name="Lumba S."/>
            <person name="McCourt P."/>
            <person name="Mortimer J.C."/>
            <person name="Mutuku J.M."/>
            <person name="Nomura T."/>
            <person name="Sasaki-Sekimoto Y."/>
            <person name="Seto Y."/>
            <person name="Wang Y."/>
            <person name="Wakatake T."/>
            <person name="Sakakibara H."/>
            <person name="Demura T."/>
            <person name="Yamaguchi S."/>
            <person name="Yoneyama K."/>
            <person name="Manabe R.I."/>
            <person name="Nelson D.C."/>
            <person name="Schulman A.H."/>
            <person name="Timko M.P."/>
            <person name="dePamphilis C.W."/>
            <person name="Choi D."/>
            <person name="Shirasu K."/>
        </authorList>
    </citation>
    <scope>NUCLEOTIDE SEQUENCE [LARGE SCALE GENOMIC DNA]</scope>
    <source>
        <strain evidence="3">cv. UVA1</strain>
    </source>
</reference>
<sequence length="110" mass="12194">TLHLYYLYNNPSNTKIYIITTLINLPKINIHINISSFLQTLSRAQSQTPPTPAAPSPASDACRPTRWDSIGPEKSSTPASTPRYGRTCPGRSWVSGPTRSWQGKPGRDLR</sequence>
<dbReference type="EMBL" id="BKCP01003703">
    <property type="protein sequence ID" value="GER29369.1"/>
    <property type="molecule type" value="Genomic_DNA"/>
</dbReference>
<evidence type="ECO:0000313" key="3">
    <source>
        <dbReference type="Proteomes" id="UP000325081"/>
    </source>
</evidence>
<evidence type="ECO:0000313" key="2">
    <source>
        <dbReference type="EMBL" id="GER29369.1"/>
    </source>
</evidence>
<organism evidence="2 3">
    <name type="scientific">Striga asiatica</name>
    <name type="common">Asiatic witchweed</name>
    <name type="synonym">Buchnera asiatica</name>
    <dbReference type="NCBI Taxonomy" id="4170"/>
    <lineage>
        <taxon>Eukaryota</taxon>
        <taxon>Viridiplantae</taxon>
        <taxon>Streptophyta</taxon>
        <taxon>Embryophyta</taxon>
        <taxon>Tracheophyta</taxon>
        <taxon>Spermatophyta</taxon>
        <taxon>Magnoliopsida</taxon>
        <taxon>eudicotyledons</taxon>
        <taxon>Gunneridae</taxon>
        <taxon>Pentapetalae</taxon>
        <taxon>asterids</taxon>
        <taxon>lamiids</taxon>
        <taxon>Lamiales</taxon>
        <taxon>Orobanchaceae</taxon>
        <taxon>Buchnereae</taxon>
        <taxon>Striga</taxon>
    </lineage>
</organism>
<dbReference type="Proteomes" id="UP000325081">
    <property type="component" value="Unassembled WGS sequence"/>
</dbReference>
<protein>
    <submittedName>
        <fullName evidence="2">Fas-binding factor 1 homolog</fullName>
    </submittedName>
</protein>
<feature type="non-terminal residue" evidence="2">
    <location>
        <position position="1"/>
    </location>
</feature>
<proteinExistence type="predicted"/>
<feature type="non-terminal residue" evidence="2">
    <location>
        <position position="110"/>
    </location>
</feature>
<feature type="region of interest" description="Disordered" evidence="1">
    <location>
        <begin position="42"/>
        <end position="110"/>
    </location>
</feature>
<comment type="caution">
    <text evidence="2">The sequence shown here is derived from an EMBL/GenBank/DDBJ whole genome shotgun (WGS) entry which is preliminary data.</text>
</comment>
<evidence type="ECO:0000256" key="1">
    <source>
        <dbReference type="SAM" id="MobiDB-lite"/>
    </source>
</evidence>
<keyword evidence="3" id="KW-1185">Reference proteome</keyword>
<dbReference type="AlphaFoldDB" id="A0A5A7P9A4"/>